<comment type="caution">
    <text evidence="2">The sequence shown here is derived from an EMBL/GenBank/DDBJ whole genome shotgun (WGS) entry which is preliminary data.</text>
</comment>
<dbReference type="AlphaFoldDB" id="A0AAW2G9I2"/>
<name>A0AAW2G9I2_9HYME</name>
<gene>
    <name evidence="2" type="ORF">PUN28_007433</name>
</gene>
<accession>A0AAW2G9I2</accession>
<protein>
    <submittedName>
        <fullName evidence="2">Uncharacterized protein</fullName>
    </submittedName>
</protein>
<evidence type="ECO:0000256" key="1">
    <source>
        <dbReference type="SAM" id="MobiDB-lite"/>
    </source>
</evidence>
<sequence length="68" mass="7632">MATECDEIRLNFMGLENRACVARHRARSIETPVDTGNGNVLEEMNVRGPEDYAPVTGRRRGPITRSIM</sequence>
<proteinExistence type="predicted"/>
<reference evidence="2 3" key="1">
    <citation type="submission" date="2023-03" db="EMBL/GenBank/DDBJ databases">
        <title>High recombination rates correlate with genetic variation in Cardiocondyla obscurior ants.</title>
        <authorList>
            <person name="Errbii M."/>
        </authorList>
    </citation>
    <scope>NUCLEOTIDE SEQUENCE [LARGE SCALE GENOMIC DNA]</scope>
    <source>
        <strain evidence="2">Alpha-2009</strain>
        <tissue evidence="2">Whole body</tissue>
    </source>
</reference>
<dbReference type="Proteomes" id="UP001430953">
    <property type="component" value="Unassembled WGS sequence"/>
</dbReference>
<dbReference type="EMBL" id="JADYXP020000006">
    <property type="protein sequence ID" value="KAL0122731.1"/>
    <property type="molecule type" value="Genomic_DNA"/>
</dbReference>
<organism evidence="2 3">
    <name type="scientific">Cardiocondyla obscurior</name>
    <dbReference type="NCBI Taxonomy" id="286306"/>
    <lineage>
        <taxon>Eukaryota</taxon>
        <taxon>Metazoa</taxon>
        <taxon>Ecdysozoa</taxon>
        <taxon>Arthropoda</taxon>
        <taxon>Hexapoda</taxon>
        <taxon>Insecta</taxon>
        <taxon>Pterygota</taxon>
        <taxon>Neoptera</taxon>
        <taxon>Endopterygota</taxon>
        <taxon>Hymenoptera</taxon>
        <taxon>Apocrita</taxon>
        <taxon>Aculeata</taxon>
        <taxon>Formicoidea</taxon>
        <taxon>Formicidae</taxon>
        <taxon>Myrmicinae</taxon>
        <taxon>Cardiocondyla</taxon>
    </lineage>
</organism>
<feature type="region of interest" description="Disordered" evidence="1">
    <location>
        <begin position="31"/>
        <end position="68"/>
    </location>
</feature>
<evidence type="ECO:0000313" key="3">
    <source>
        <dbReference type="Proteomes" id="UP001430953"/>
    </source>
</evidence>
<keyword evidence="3" id="KW-1185">Reference proteome</keyword>
<evidence type="ECO:0000313" key="2">
    <source>
        <dbReference type="EMBL" id="KAL0122731.1"/>
    </source>
</evidence>